<feature type="compositionally biased region" description="Polar residues" evidence="6">
    <location>
        <begin position="272"/>
        <end position="294"/>
    </location>
</feature>
<gene>
    <name evidence="9" type="ORF">UCREL1_10097</name>
</gene>
<sequence>MSDPSAAAPQEGVSTNVYLGVGATLNVLAALFVIIRCTTNYSLNKLGADDLLLDPTTSLTLLIKMVVLIAVFVAFTLWSTKAPILVLYVKLFGVRTWLRWLSYLTLVVTGLNFLGSFILPVVQCDTGMTTPDPAIFLICQNATVTGGIWSGFVSIIEDVIIFCMPIPAILQLNLPTAKKVGVILVFFSGIIAIVASAVALAFKWQSMAGSSVGIQTAAMLCATIEANTALMVGCAPAVKAFWATWISKSNAAAKTQASSSASRSGRFWPSSKLSSGGRSKAIRSSSATSTNQIYDPNTANTYILMDTPRASEGDLEASKSHARQ</sequence>
<feature type="region of interest" description="Disordered" evidence="6">
    <location>
        <begin position="305"/>
        <end position="324"/>
    </location>
</feature>
<evidence type="ECO:0000256" key="5">
    <source>
        <dbReference type="ARBA" id="ARBA00038359"/>
    </source>
</evidence>
<keyword evidence="4 7" id="KW-0472">Membrane</keyword>
<organism evidence="9 10">
    <name type="scientific">Eutypa lata (strain UCR-EL1)</name>
    <name type="common">Grapevine dieback disease fungus</name>
    <name type="synonym">Eutypa armeniacae</name>
    <dbReference type="NCBI Taxonomy" id="1287681"/>
    <lineage>
        <taxon>Eukaryota</taxon>
        <taxon>Fungi</taxon>
        <taxon>Dikarya</taxon>
        <taxon>Ascomycota</taxon>
        <taxon>Pezizomycotina</taxon>
        <taxon>Sordariomycetes</taxon>
        <taxon>Xylariomycetidae</taxon>
        <taxon>Xylariales</taxon>
        <taxon>Diatrypaceae</taxon>
        <taxon>Eutypa</taxon>
    </lineage>
</organism>
<keyword evidence="3 7" id="KW-1133">Transmembrane helix</keyword>
<evidence type="ECO:0000259" key="8">
    <source>
        <dbReference type="Pfam" id="PF20684"/>
    </source>
</evidence>
<dbReference type="KEGG" id="ela:UCREL1_10097"/>
<dbReference type="Pfam" id="PF20684">
    <property type="entry name" value="Fung_rhodopsin"/>
    <property type="match status" value="1"/>
</dbReference>
<dbReference type="AlphaFoldDB" id="M7SFE9"/>
<name>M7SFE9_EUTLA</name>
<dbReference type="InterPro" id="IPR049326">
    <property type="entry name" value="Rhodopsin_dom_fungi"/>
</dbReference>
<evidence type="ECO:0000256" key="7">
    <source>
        <dbReference type="SAM" id="Phobius"/>
    </source>
</evidence>
<feature type="transmembrane region" description="Helical" evidence="7">
    <location>
        <begin position="17"/>
        <end position="38"/>
    </location>
</feature>
<feature type="domain" description="Rhodopsin" evidence="8">
    <location>
        <begin position="25"/>
        <end position="241"/>
    </location>
</feature>
<feature type="transmembrane region" description="Helical" evidence="7">
    <location>
        <begin position="100"/>
        <end position="122"/>
    </location>
</feature>
<protein>
    <submittedName>
        <fullName evidence="9">Putative integral membrane protein</fullName>
    </submittedName>
</protein>
<evidence type="ECO:0000313" key="9">
    <source>
        <dbReference type="EMBL" id="EMR62958.1"/>
    </source>
</evidence>
<feature type="transmembrane region" description="Helical" evidence="7">
    <location>
        <begin position="59"/>
        <end position="80"/>
    </location>
</feature>
<dbReference type="Proteomes" id="UP000012174">
    <property type="component" value="Unassembled WGS sequence"/>
</dbReference>
<keyword evidence="10" id="KW-1185">Reference proteome</keyword>
<dbReference type="HOGENOM" id="CLU_068085_0_0_1"/>
<evidence type="ECO:0000313" key="10">
    <source>
        <dbReference type="Proteomes" id="UP000012174"/>
    </source>
</evidence>
<accession>M7SFE9</accession>
<reference evidence="10" key="1">
    <citation type="journal article" date="2013" name="Genome Announc.">
        <title>Draft genome sequence of the grapevine dieback fungus Eutypa lata UCR-EL1.</title>
        <authorList>
            <person name="Blanco-Ulate B."/>
            <person name="Rolshausen P.E."/>
            <person name="Cantu D."/>
        </authorList>
    </citation>
    <scope>NUCLEOTIDE SEQUENCE [LARGE SCALE GENOMIC DNA]</scope>
    <source>
        <strain evidence="10">UCR-EL1</strain>
    </source>
</reference>
<comment type="similarity">
    <text evidence="5">Belongs to the SAT4 family.</text>
</comment>
<feature type="transmembrane region" description="Helical" evidence="7">
    <location>
        <begin position="134"/>
        <end position="156"/>
    </location>
</feature>
<dbReference type="OMA" id="DDYLCVF"/>
<evidence type="ECO:0000256" key="1">
    <source>
        <dbReference type="ARBA" id="ARBA00004141"/>
    </source>
</evidence>
<evidence type="ECO:0000256" key="6">
    <source>
        <dbReference type="SAM" id="MobiDB-lite"/>
    </source>
</evidence>
<evidence type="ECO:0000256" key="4">
    <source>
        <dbReference type="ARBA" id="ARBA00023136"/>
    </source>
</evidence>
<feature type="compositionally biased region" description="Basic and acidic residues" evidence="6">
    <location>
        <begin position="309"/>
        <end position="324"/>
    </location>
</feature>
<dbReference type="PANTHER" id="PTHR33048">
    <property type="entry name" value="PTH11-LIKE INTEGRAL MEMBRANE PROTEIN (AFU_ORTHOLOGUE AFUA_5G11245)"/>
    <property type="match status" value="1"/>
</dbReference>
<dbReference type="OrthoDB" id="444631at2759"/>
<evidence type="ECO:0000256" key="2">
    <source>
        <dbReference type="ARBA" id="ARBA00022692"/>
    </source>
</evidence>
<keyword evidence="2 7" id="KW-0812">Transmembrane</keyword>
<feature type="compositionally biased region" description="Low complexity" evidence="6">
    <location>
        <begin position="262"/>
        <end position="271"/>
    </location>
</feature>
<dbReference type="InterPro" id="IPR052337">
    <property type="entry name" value="SAT4-like"/>
</dbReference>
<dbReference type="GO" id="GO:0016020">
    <property type="term" value="C:membrane"/>
    <property type="evidence" value="ECO:0007669"/>
    <property type="project" value="UniProtKB-SubCell"/>
</dbReference>
<feature type="region of interest" description="Disordered" evidence="6">
    <location>
        <begin position="262"/>
        <end position="294"/>
    </location>
</feature>
<dbReference type="EMBL" id="KB707329">
    <property type="protein sequence ID" value="EMR62958.1"/>
    <property type="molecule type" value="Genomic_DNA"/>
</dbReference>
<comment type="subcellular location">
    <subcellularLocation>
        <location evidence="1">Membrane</location>
        <topology evidence="1">Multi-pass membrane protein</topology>
    </subcellularLocation>
</comment>
<evidence type="ECO:0000256" key="3">
    <source>
        <dbReference type="ARBA" id="ARBA00022989"/>
    </source>
</evidence>
<dbReference type="PANTHER" id="PTHR33048:SF146">
    <property type="entry name" value="INTEGRAL MEMBRANE PROTEIN"/>
    <property type="match status" value="1"/>
</dbReference>
<proteinExistence type="inferred from homology"/>
<feature type="transmembrane region" description="Helical" evidence="7">
    <location>
        <begin position="180"/>
        <end position="202"/>
    </location>
</feature>